<dbReference type="GO" id="GO:0046872">
    <property type="term" value="F:metal ion binding"/>
    <property type="evidence" value="ECO:0007669"/>
    <property type="project" value="UniProtKB-KW"/>
</dbReference>
<comment type="caution">
    <text evidence="7">The sequence shown here is derived from an EMBL/GenBank/DDBJ whole genome shotgun (WGS) entry which is preliminary data.</text>
</comment>
<reference evidence="7" key="1">
    <citation type="journal article" date="2015" name="Nature">
        <title>Complex archaea that bridge the gap between prokaryotes and eukaryotes.</title>
        <authorList>
            <person name="Spang A."/>
            <person name="Saw J.H."/>
            <person name="Jorgensen S.L."/>
            <person name="Zaremba-Niedzwiedzka K."/>
            <person name="Martijn J."/>
            <person name="Lind A.E."/>
            <person name="van Eijk R."/>
            <person name="Schleper C."/>
            <person name="Guy L."/>
            <person name="Ettema T.J."/>
        </authorList>
    </citation>
    <scope>NUCLEOTIDE SEQUENCE</scope>
</reference>
<evidence type="ECO:0000256" key="4">
    <source>
        <dbReference type="ARBA" id="ARBA00023004"/>
    </source>
</evidence>
<dbReference type="AlphaFoldDB" id="A0A0F9IY81"/>
<evidence type="ECO:0000256" key="2">
    <source>
        <dbReference type="ARBA" id="ARBA00022485"/>
    </source>
</evidence>
<keyword evidence="5" id="KW-0411">Iron-sulfur</keyword>
<dbReference type="EMBL" id="LAZR01017868">
    <property type="protein sequence ID" value="KKL98635.1"/>
    <property type="molecule type" value="Genomic_DNA"/>
</dbReference>
<dbReference type="InterPro" id="IPR003451">
    <property type="entry name" value="LytB/IspH"/>
</dbReference>
<keyword evidence="4" id="KW-0408">Iron</keyword>
<feature type="region of interest" description="Disordered" evidence="6">
    <location>
        <begin position="265"/>
        <end position="296"/>
    </location>
</feature>
<proteinExistence type="predicted"/>
<evidence type="ECO:0000256" key="3">
    <source>
        <dbReference type="ARBA" id="ARBA00022723"/>
    </source>
</evidence>
<keyword evidence="3" id="KW-0479">Metal-binding</keyword>
<gene>
    <name evidence="7" type="ORF">LCGC14_1822450</name>
</gene>
<protein>
    <recommendedName>
        <fullName evidence="8">4-hydroxy-3-methylbut-2-enyl diphosphate reductase</fullName>
    </recommendedName>
</protein>
<dbReference type="PANTHER" id="PTHR30426:SF0">
    <property type="entry name" value="4-HYDROXY-3-METHYLBUT-2-ENYL DIPHOSPHATE REDUCTASE"/>
    <property type="match status" value="1"/>
</dbReference>
<name>A0A0F9IY81_9ZZZZ</name>
<sequence length="878" mass="95790">YVRHEIVHNRFVVDGLRDRGAIFVEELDEAPVDRPVIFSAHGVPKSVPAEARRRDMVYVDATCPLVSKVHIEAERHHANGLQMVMIGHAGHPETLGTMGQLPEGEVLLVETAEDVAGIAPRDPERLAFITQTTLSVDDTAGIVAALRARFPAIIGPHKEDICYATTNRQEADKAMAELKASKPDQGTLFDIGGAVAKGSAEYAKLVKVGALKLATHGAKYSAWAADMIGEFGDNIRPILAGLYNDAKRSVKKVLRLAHEQFDSGKVSPSAAPIAPPKKKKSTGRLAKDQTSTSMVQSRPAIQIVENEMDQIEVRDADGKISYFDDPDDAIDKARGIYGENAVVEIVDEHGAVIVTERPKPKKTTLKEKLAERETMDAVSLADIYASLEEFMAEFGEETTENPNLAGERFLEAGAAIEISNRGGFIAIDSIRAFDPGNNQGNTALKFLTELADKHGVRLKLFATPFEALEGEPDIIGGLEQRALTKWYERNGFTATDKPYKGGLSMARLPQNVTSTFVKYERPQILFGDDASMEEVRDVASGFEEALGIDNIVVLESTAGLPEILQAQVARVGGGSRVQGVFHNDPILGPTIYVVAGNVHKIDGEDGLMQVLLHETVGHFGLQGLLGWKKYNQTMDAIIKAFPKEVAKRGINMGAGIQSRRLAAEEVFAYMVQDELLGENLSKVQKGLIQRVIAEIKLLLVRLGRREMSYESMLDLMRQSLRFVNRNNTGTLKKRSAAVSERRVATILAENAEAAGITLATQSPASQSSIGFTSGLLAAARNLKQEKGTAQQMLTMLKKQPGVKAEELEWVGVPEFLRAKEKVTKDELVEFIEANGVQVEEVTLGGAAQERSDEQVAEAFREAGYEIGEFEDDLFEGPE</sequence>
<evidence type="ECO:0000313" key="7">
    <source>
        <dbReference type="EMBL" id="KKL98635.1"/>
    </source>
</evidence>
<dbReference type="Pfam" id="PF02401">
    <property type="entry name" value="LYTB"/>
    <property type="match status" value="1"/>
</dbReference>
<dbReference type="GO" id="GO:0051539">
    <property type="term" value="F:4 iron, 4 sulfur cluster binding"/>
    <property type="evidence" value="ECO:0007669"/>
    <property type="project" value="UniProtKB-KW"/>
</dbReference>
<dbReference type="Gene3D" id="3.40.1010.20">
    <property type="entry name" value="4-hydroxy-3-methylbut-2-enyl diphosphate reductase, catalytic domain"/>
    <property type="match status" value="1"/>
</dbReference>
<dbReference type="GO" id="GO:0050992">
    <property type="term" value="P:dimethylallyl diphosphate biosynthetic process"/>
    <property type="evidence" value="ECO:0007669"/>
    <property type="project" value="InterPro"/>
</dbReference>
<dbReference type="Gene3D" id="3.40.50.11270">
    <property type="match status" value="1"/>
</dbReference>
<accession>A0A0F9IY81</accession>
<evidence type="ECO:0000256" key="6">
    <source>
        <dbReference type="SAM" id="MobiDB-lite"/>
    </source>
</evidence>
<dbReference type="PANTHER" id="PTHR30426">
    <property type="entry name" value="4-HYDROXY-3-METHYLBUT-2-ENYL DIPHOSPHATE REDUCTASE"/>
    <property type="match status" value="1"/>
</dbReference>
<organism evidence="7">
    <name type="scientific">marine sediment metagenome</name>
    <dbReference type="NCBI Taxonomy" id="412755"/>
    <lineage>
        <taxon>unclassified sequences</taxon>
        <taxon>metagenomes</taxon>
        <taxon>ecological metagenomes</taxon>
    </lineage>
</organism>
<evidence type="ECO:0008006" key="8">
    <source>
        <dbReference type="Google" id="ProtNLM"/>
    </source>
</evidence>
<evidence type="ECO:0000256" key="1">
    <source>
        <dbReference type="ARBA" id="ARBA00001966"/>
    </source>
</evidence>
<dbReference type="GO" id="GO:0019288">
    <property type="term" value="P:isopentenyl diphosphate biosynthetic process, methylerythritol 4-phosphate pathway"/>
    <property type="evidence" value="ECO:0007669"/>
    <property type="project" value="InterPro"/>
</dbReference>
<evidence type="ECO:0000256" key="5">
    <source>
        <dbReference type="ARBA" id="ARBA00023014"/>
    </source>
</evidence>
<feature type="non-terminal residue" evidence="7">
    <location>
        <position position="1"/>
    </location>
</feature>
<dbReference type="GO" id="GO:0051745">
    <property type="term" value="F:4-hydroxy-3-methylbut-2-enyl diphosphate reductase activity"/>
    <property type="evidence" value="ECO:0007669"/>
    <property type="project" value="InterPro"/>
</dbReference>
<comment type="cofactor">
    <cofactor evidence="1">
        <name>[4Fe-4S] cluster</name>
        <dbReference type="ChEBI" id="CHEBI:49883"/>
    </cofactor>
</comment>
<feature type="non-terminal residue" evidence="7">
    <location>
        <position position="878"/>
    </location>
</feature>
<keyword evidence="2" id="KW-0004">4Fe-4S</keyword>